<comment type="pathway">
    <text evidence="6">Porphyrin-containing compound metabolism; protoheme biosynthesis.</text>
</comment>
<dbReference type="InterPro" id="IPR036188">
    <property type="entry name" value="FAD/NAD-bd_sf"/>
</dbReference>
<dbReference type="EC" id="1.3.3.15" evidence="6"/>
<keyword evidence="5 6" id="KW-0350">Heme biosynthesis</keyword>
<evidence type="ECO:0000313" key="9">
    <source>
        <dbReference type="Proteomes" id="UP000000448"/>
    </source>
</evidence>
<keyword evidence="9" id="KW-1185">Reference proteome</keyword>
<organism evidence="8 9">
    <name type="scientific">Nautilia profundicola (strain ATCC BAA-1463 / DSM 18972 / AmH)</name>
    <dbReference type="NCBI Taxonomy" id="598659"/>
    <lineage>
        <taxon>Bacteria</taxon>
        <taxon>Pseudomonadati</taxon>
        <taxon>Campylobacterota</taxon>
        <taxon>Epsilonproteobacteria</taxon>
        <taxon>Nautiliales</taxon>
        <taxon>Nautiliaceae</taxon>
        <taxon>Nautilia</taxon>
    </lineage>
</organism>
<feature type="domain" description="Amine oxidase" evidence="7">
    <location>
        <begin position="10"/>
        <end position="405"/>
    </location>
</feature>
<dbReference type="Gene3D" id="1.10.3110.10">
    <property type="entry name" value="protoporphyrinogen ix oxidase, domain 3"/>
    <property type="match status" value="1"/>
</dbReference>
<dbReference type="STRING" id="598659.NAMH_1284"/>
<keyword evidence="6" id="KW-0963">Cytoplasm</keyword>
<dbReference type="eggNOG" id="COG1232">
    <property type="taxonomic scope" value="Bacteria"/>
</dbReference>
<comment type="cofactor">
    <cofactor evidence="1 6">
        <name>FAD</name>
        <dbReference type="ChEBI" id="CHEBI:57692"/>
    </cofactor>
</comment>
<keyword evidence="2 6" id="KW-0285">Flavoprotein</keyword>
<dbReference type="EMBL" id="CP001279">
    <property type="protein sequence ID" value="ACM93423.1"/>
    <property type="molecule type" value="Genomic_DNA"/>
</dbReference>
<evidence type="ECO:0000256" key="6">
    <source>
        <dbReference type="RuleBase" id="RU364052"/>
    </source>
</evidence>
<gene>
    <name evidence="8" type="primary">hemG</name>
    <name evidence="8" type="ordered locus">NAMH_1284</name>
</gene>
<evidence type="ECO:0000259" key="7">
    <source>
        <dbReference type="Pfam" id="PF01593"/>
    </source>
</evidence>
<keyword evidence="3 6" id="KW-0274">FAD</keyword>
<dbReference type="PANTHER" id="PTHR42923">
    <property type="entry name" value="PROTOPORPHYRINOGEN OXIDASE"/>
    <property type="match status" value="1"/>
</dbReference>
<accession>B9L5N9</accession>
<evidence type="ECO:0000256" key="5">
    <source>
        <dbReference type="ARBA" id="ARBA00023133"/>
    </source>
</evidence>
<comment type="function">
    <text evidence="6">Involved in coproporphyrin-dependent heme b biosynthesis. Catalyzes the oxidation of coproporphyrinogen III to coproporphyrin III.</text>
</comment>
<dbReference type="GO" id="GO:0005737">
    <property type="term" value="C:cytoplasm"/>
    <property type="evidence" value="ECO:0007669"/>
    <property type="project" value="UniProtKB-SubCell"/>
</dbReference>
<dbReference type="KEGG" id="nam:NAMH_1284"/>
<comment type="subcellular location">
    <subcellularLocation>
        <location evidence="6">Cytoplasm</location>
    </subcellularLocation>
</comment>
<dbReference type="GO" id="GO:0006783">
    <property type="term" value="P:heme biosynthetic process"/>
    <property type="evidence" value="ECO:0007669"/>
    <property type="project" value="UniProtKB-UniRule"/>
</dbReference>
<comment type="catalytic activity">
    <reaction evidence="6">
        <text>coproporphyrinogen III + 3 O2 = coproporphyrin III + 3 H2O2</text>
        <dbReference type="Rhea" id="RHEA:43436"/>
        <dbReference type="ChEBI" id="CHEBI:15379"/>
        <dbReference type="ChEBI" id="CHEBI:16240"/>
        <dbReference type="ChEBI" id="CHEBI:57309"/>
        <dbReference type="ChEBI" id="CHEBI:131725"/>
        <dbReference type="EC" id="1.3.3.15"/>
    </reaction>
</comment>
<dbReference type="AlphaFoldDB" id="B9L5N9"/>
<dbReference type="Proteomes" id="UP000000448">
    <property type="component" value="Chromosome"/>
</dbReference>
<evidence type="ECO:0000256" key="4">
    <source>
        <dbReference type="ARBA" id="ARBA00023002"/>
    </source>
</evidence>
<evidence type="ECO:0000313" key="8">
    <source>
        <dbReference type="EMBL" id="ACM93423.1"/>
    </source>
</evidence>
<sequence length="409" mass="46529">MKLAIVGGGISGLSLAYYLQNDFEVTVFEKEKWGGKAYTAKVGEYLMEEGVNGFLSNSPKTMELCEEIGIKPIKANDNSKIRYIYDNKLIKIPLKPLDFITSDILSWKGKFDVAMEFFRKPVCDREETVAEFATRRLGTEFKRRMMTPMLAGIYASTPEITSMNAAFPKLKKIECEYGSLFKGMIKLKRGGQPTGELHSFEYGMSEMIEKLKEKTKAQFIQKEIKDIDELKDYDKVVIATPAYDAAQILKKYEKLSLLLNEIPYNPVAIVGFDYDSISPVCFGILTVENKTLGILMDKYIFPNRNGIRVMVGGARYPDIKDMSEDEIIEIAEKDIYEVIKNANPKIKWIKMHKKAIPNYSLGHQDLVKKIMDEAKNVNVYLTGNAYNGVSFNDCIKNSFELAEQIKKEK</sequence>
<dbReference type="GO" id="GO:0004729">
    <property type="term" value="F:oxygen-dependent protoporphyrinogen oxidase activity"/>
    <property type="evidence" value="ECO:0007669"/>
    <property type="project" value="UniProtKB-UniRule"/>
</dbReference>
<keyword evidence="4 6" id="KW-0560">Oxidoreductase</keyword>
<evidence type="ECO:0000256" key="1">
    <source>
        <dbReference type="ARBA" id="ARBA00001974"/>
    </source>
</evidence>
<dbReference type="RefSeq" id="WP_015902475.1">
    <property type="nucleotide sequence ID" value="NC_012115.1"/>
</dbReference>
<comment type="similarity">
    <text evidence="6">Belongs to the protoporphyrinogen/coproporphyrinogen oxidase family. Coproporphyrinogen III oxidase subfamily.</text>
</comment>
<dbReference type="HOGENOM" id="CLU_009629_3_0_7"/>
<dbReference type="Pfam" id="PF01593">
    <property type="entry name" value="Amino_oxidase"/>
    <property type="match status" value="1"/>
</dbReference>
<dbReference type="NCBIfam" id="TIGR00562">
    <property type="entry name" value="proto_IX_ox"/>
    <property type="match status" value="1"/>
</dbReference>
<dbReference type="Gene3D" id="3.50.50.60">
    <property type="entry name" value="FAD/NAD(P)-binding domain"/>
    <property type="match status" value="1"/>
</dbReference>
<proteinExistence type="inferred from homology"/>
<dbReference type="InterPro" id="IPR002937">
    <property type="entry name" value="Amino_oxidase"/>
</dbReference>
<protein>
    <recommendedName>
        <fullName evidence="6">Coproporphyrinogen III oxidase</fullName>
        <ecNumber evidence="6">1.3.3.15</ecNumber>
    </recommendedName>
</protein>
<dbReference type="Gene3D" id="3.90.660.20">
    <property type="entry name" value="Protoporphyrinogen oxidase, mitochondrial, domain 2"/>
    <property type="match status" value="1"/>
</dbReference>
<evidence type="ECO:0000256" key="3">
    <source>
        <dbReference type="ARBA" id="ARBA00022827"/>
    </source>
</evidence>
<name>B9L5N9_NAUPA</name>
<dbReference type="SUPFAM" id="SSF51905">
    <property type="entry name" value="FAD/NAD(P)-binding domain"/>
    <property type="match status" value="1"/>
</dbReference>
<dbReference type="SUPFAM" id="SSF54373">
    <property type="entry name" value="FAD-linked reductases, C-terminal domain"/>
    <property type="match status" value="1"/>
</dbReference>
<evidence type="ECO:0000256" key="2">
    <source>
        <dbReference type="ARBA" id="ARBA00022630"/>
    </source>
</evidence>
<dbReference type="InterPro" id="IPR050464">
    <property type="entry name" value="Zeta_carotene_desat/Oxidored"/>
</dbReference>
<dbReference type="PANTHER" id="PTHR42923:SF3">
    <property type="entry name" value="PROTOPORPHYRINOGEN OXIDASE"/>
    <property type="match status" value="1"/>
</dbReference>
<dbReference type="InterPro" id="IPR004572">
    <property type="entry name" value="Protoporphyrinogen_oxidase"/>
</dbReference>
<reference evidence="8 9" key="1">
    <citation type="journal article" date="2009" name="PLoS Genet.">
        <title>Adaptations to submarine hydrothermal environments exemplified by the genome of Nautilia profundicola.</title>
        <authorList>
            <person name="Campbell B.J."/>
            <person name="Smith J.L."/>
            <person name="Hanson T.E."/>
            <person name="Klotz M.G."/>
            <person name="Stein L.Y."/>
            <person name="Lee C.K."/>
            <person name="Wu D."/>
            <person name="Robinson J.M."/>
            <person name="Khouri H.M."/>
            <person name="Eisen J.A."/>
            <person name="Cary S.C."/>
        </authorList>
    </citation>
    <scope>NUCLEOTIDE SEQUENCE [LARGE SCALE GENOMIC DNA]</scope>
    <source>
        <strain evidence="9">ATCC BAA-1463 / DSM 18972 / AmH</strain>
    </source>
</reference>